<evidence type="ECO:0000256" key="19">
    <source>
        <dbReference type="ARBA" id="ARBA00023026"/>
    </source>
</evidence>
<sequence length="451" mass="47814">MPARDEARAASTPLRRQLLVTIVGITSIAVLVLALLLAVAVERLYHSEAITKLERDATRVAASAPDDEAHNPRPFAKPAGLNRRLVVGIYRVNGHRIVGDGPEVSPLASEAANGRLHESVEGGTLTVVAPIPSEAGVTSIARVGMPQDDVNDRRNRAWLLMGVFAVVVVGLAAAAAFYQSRRLARPLERLTRAAQSLGDGDFTVRAEPSGVREADEAGRALEVTARRLGSVLDRERAFSADVSHQLRTPLTGLLLGLESALERPGADLPAAIRAAVRRGEHLRDIIDDLLRLARDAGPDAEVLDVPDLLAALRSRWSATLAGVDRPLTVTAHDPLPELHVKSPAVRQILDVLVDNAVTHGAGRITVEASDIGGGLAIDVSDEGPGVTDDAEDIFTRRHSASAEGHGIGLALARSLAEAEGGRLVLRRPSPPIFTLLLPAADPLPPTDRPHP</sequence>
<dbReference type="GO" id="GO:0005524">
    <property type="term" value="F:ATP binding"/>
    <property type="evidence" value="ECO:0007669"/>
    <property type="project" value="UniProtKB-KW"/>
</dbReference>
<feature type="transmembrane region" description="Helical" evidence="23">
    <location>
        <begin position="157"/>
        <end position="178"/>
    </location>
</feature>
<dbReference type="Gene3D" id="1.10.287.130">
    <property type="match status" value="1"/>
</dbReference>
<dbReference type="InterPro" id="IPR005467">
    <property type="entry name" value="His_kinase_dom"/>
</dbReference>
<evidence type="ECO:0000256" key="21">
    <source>
        <dbReference type="ARBA" id="ARBA00040454"/>
    </source>
</evidence>
<dbReference type="SMART" id="SM00304">
    <property type="entry name" value="HAMP"/>
    <property type="match status" value="1"/>
</dbReference>
<comment type="subcellular location">
    <subcellularLocation>
        <location evidence="4">Cell membrane</location>
        <topology evidence="4">Multi-pass membrane protein</topology>
    </subcellularLocation>
</comment>
<evidence type="ECO:0000256" key="9">
    <source>
        <dbReference type="ARBA" id="ARBA00022692"/>
    </source>
</evidence>
<proteinExistence type="predicted"/>
<dbReference type="GO" id="GO:0004721">
    <property type="term" value="F:phosphoprotein phosphatase activity"/>
    <property type="evidence" value="ECO:0007669"/>
    <property type="project" value="UniProtKB-KW"/>
</dbReference>
<comment type="catalytic activity">
    <reaction evidence="1">
        <text>ATP + protein L-histidine = ADP + protein N-phospho-L-histidine.</text>
        <dbReference type="EC" id="2.7.13.3"/>
    </reaction>
</comment>
<dbReference type="InterPro" id="IPR050980">
    <property type="entry name" value="2C_sensor_his_kinase"/>
</dbReference>
<dbReference type="InterPro" id="IPR004358">
    <property type="entry name" value="Sig_transdc_His_kin-like_C"/>
</dbReference>
<evidence type="ECO:0000256" key="12">
    <source>
        <dbReference type="ARBA" id="ARBA00022801"/>
    </source>
</evidence>
<evidence type="ECO:0000256" key="5">
    <source>
        <dbReference type="ARBA" id="ARBA00012438"/>
    </source>
</evidence>
<evidence type="ECO:0000256" key="6">
    <source>
        <dbReference type="ARBA" id="ARBA00022475"/>
    </source>
</evidence>
<dbReference type="EMBL" id="QURH01000271">
    <property type="protein sequence ID" value="RFU40635.1"/>
    <property type="molecule type" value="Genomic_DNA"/>
</dbReference>
<evidence type="ECO:0000256" key="22">
    <source>
        <dbReference type="ARBA" id="ARBA00041776"/>
    </source>
</evidence>
<dbReference type="CDD" id="cd06225">
    <property type="entry name" value="HAMP"/>
    <property type="match status" value="1"/>
</dbReference>
<dbReference type="GO" id="GO:0005886">
    <property type="term" value="C:plasma membrane"/>
    <property type="evidence" value="ECO:0007669"/>
    <property type="project" value="UniProtKB-SubCell"/>
</dbReference>
<evidence type="ECO:0000256" key="15">
    <source>
        <dbReference type="ARBA" id="ARBA00022912"/>
    </source>
</evidence>
<evidence type="ECO:0000256" key="14">
    <source>
        <dbReference type="ARBA" id="ARBA00022842"/>
    </source>
</evidence>
<keyword evidence="18" id="KW-0346">Stress response</keyword>
<dbReference type="PRINTS" id="PR00344">
    <property type="entry name" value="BCTRLSENSOR"/>
</dbReference>
<evidence type="ECO:0000313" key="26">
    <source>
        <dbReference type="EMBL" id="RFU40635.1"/>
    </source>
</evidence>
<evidence type="ECO:0000256" key="20">
    <source>
        <dbReference type="ARBA" id="ARBA00023211"/>
    </source>
</evidence>
<reference evidence="26 27" key="1">
    <citation type="submission" date="2018-08" db="EMBL/GenBank/DDBJ databases">
        <title>Actinomadura jelena sp. nov., a novel Actinomycete isolated from soil in Chad.</title>
        <authorList>
            <person name="Shi L."/>
        </authorList>
    </citation>
    <scope>NUCLEOTIDE SEQUENCE [LARGE SCALE GENOMIC DNA]</scope>
    <source>
        <strain evidence="26 27">NEAU-G17</strain>
    </source>
</reference>
<dbReference type="GO" id="GO:0000155">
    <property type="term" value="F:phosphorelay sensor kinase activity"/>
    <property type="evidence" value="ECO:0007669"/>
    <property type="project" value="InterPro"/>
</dbReference>
<evidence type="ECO:0000256" key="11">
    <source>
        <dbReference type="ARBA" id="ARBA00022777"/>
    </source>
</evidence>
<feature type="domain" description="Histidine kinase" evidence="24">
    <location>
        <begin position="241"/>
        <end position="441"/>
    </location>
</feature>
<dbReference type="SMART" id="SM00387">
    <property type="entry name" value="HATPase_c"/>
    <property type="match status" value="1"/>
</dbReference>
<keyword evidence="13" id="KW-0067">ATP-binding</keyword>
<evidence type="ECO:0000256" key="4">
    <source>
        <dbReference type="ARBA" id="ARBA00004651"/>
    </source>
</evidence>
<keyword evidence="10" id="KW-0547">Nucleotide-binding</keyword>
<dbReference type="SMART" id="SM00388">
    <property type="entry name" value="HisKA"/>
    <property type="match status" value="1"/>
</dbReference>
<keyword evidence="12" id="KW-0378">Hydrolase</keyword>
<dbReference type="Pfam" id="PF02518">
    <property type="entry name" value="HATPase_c"/>
    <property type="match status" value="1"/>
</dbReference>
<dbReference type="AlphaFoldDB" id="A0A372JKV7"/>
<keyword evidence="20" id="KW-0464">Manganese</keyword>
<keyword evidence="27" id="KW-1185">Reference proteome</keyword>
<evidence type="ECO:0000256" key="23">
    <source>
        <dbReference type="SAM" id="Phobius"/>
    </source>
</evidence>
<dbReference type="InterPro" id="IPR003594">
    <property type="entry name" value="HATPase_dom"/>
</dbReference>
<dbReference type="PROSITE" id="PS50109">
    <property type="entry name" value="HIS_KIN"/>
    <property type="match status" value="1"/>
</dbReference>
<dbReference type="PANTHER" id="PTHR44936">
    <property type="entry name" value="SENSOR PROTEIN CREC"/>
    <property type="match status" value="1"/>
</dbReference>
<keyword evidence="14" id="KW-0460">Magnesium</keyword>
<dbReference type="InterPro" id="IPR036097">
    <property type="entry name" value="HisK_dim/P_sf"/>
</dbReference>
<evidence type="ECO:0000256" key="16">
    <source>
        <dbReference type="ARBA" id="ARBA00022989"/>
    </source>
</evidence>
<accession>A0A372JKV7</accession>
<keyword evidence="16 23" id="KW-1133">Transmembrane helix</keyword>
<dbReference type="Gene3D" id="3.30.565.10">
    <property type="entry name" value="Histidine kinase-like ATPase, C-terminal domain"/>
    <property type="match status" value="1"/>
</dbReference>
<dbReference type="Pfam" id="PF00672">
    <property type="entry name" value="HAMP"/>
    <property type="match status" value="1"/>
</dbReference>
<dbReference type="SUPFAM" id="SSF55874">
    <property type="entry name" value="ATPase domain of HSP90 chaperone/DNA topoisomerase II/histidine kinase"/>
    <property type="match status" value="1"/>
</dbReference>
<keyword evidence="11 26" id="KW-0418">Kinase</keyword>
<dbReference type="SUPFAM" id="SSF47384">
    <property type="entry name" value="Homodimeric domain of signal transducing histidine kinase"/>
    <property type="match status" value="1"/>
</dbReference>
<dbReference type="OrthoDB" id="5499837at2"/>
<dbReference type="InterPro" id="IPR003661">
    <property type="entry name" value="HisK_dim/P_dom"/>
</dbReference>
<keyword evidence="23" id="KW-0472">Membrane</keyword>
<evidence type="ECO:0000259" key="24">
    <source>
        <dbReference type="PROSITE" id="PS50109"/>
    </source>
</evidence>
<keyword evidence="15" id="KW-0904">Protein phosphatase</keyword>
<dbReference type="InterPro" id="IPR003660">
    <property type="entry name" value="HAMP_dom"/>
</dbReference>
<dbReference type="Proteomes" id="UP000261811">
    <property type="component" value="Unassembled WGS sequence"/>
</dbReference>
<gene>
    <name evidence="26" type="ORF">DZF91_16190</name>
</gene>
<keyword evidence="7" id="KW-0597">Phosphoprotein</keyword>
<keyword evidence="19" id="KW-0843">Virulence</keyword>
<dbReference type="EC" id="2.7.13.3" evidence="5"/>
<dbReference type="Gene3D" id="6.10.340.10">
    <property type="match status" value="1"/>
</dbReference>
<evidence type="ECO:0000256" key="10">
    <source>
        <dbReference type="ARBA" id="ARBA00022741"/>
    </source>
</evidence>
<evidence type="ECO:0000313" key="27">
    <source>
        <dbReference type="Proteomes" id="UP000261811"/>
    </source>
</evidence>
<evidence type="ECO:0000259" key="25">
    <source>
        <dbReference type="PROSITE" id="PS50885"/>
    </source>
</evidence>
<evidence type="ECO:0000256" key="3">
    <source>
        <dbReference type="ARBA" id="ARBA00001946"/>
    </source>
</evidence>
<evidence type="ECO:0000256" key="13">
    <source>
        <dbReference type="ARBA" id="ARBA00022840"/>
    </source>
</evidence>
<evidence type="ECO:0000256" key="7">
    <source>
        <dbReference type="ARBA" id="ARBA00022553"/>
    </source>
</evidence>
<evidence type="ECO:0000256" key="17">
    <source>
        <dbReference type="ARBA" id="ARBA00023012"/>
    </source>
</evidence>
<evidence type="ECO:0000256" key="1">
    <source>
        <dbReference type="ARBA" id="ARBA00000085"/>
    </source>
</evidence>
<keyword evidence="9 23" id="KW-0812">Transmembrane</keyword>
<evidence type="ECO:0000256" key="8">
    <source>
        <dbReference type="ARBA" id="ARBA00022679"/>
    </source>
</evidence>
<name>A0A372JKV7_9ACTN</name>
<dbReference type="InterPro" id="IPR036890">
    <property type="entry name" value="HATPase_C_sf"/>
</dbReference>
<evidence type="ECO:0000256" key="2">
    <source>
        <dbReference type="ARBA" id="ARBA00001936"/>
    </source>
</evidence>
<dbReference type="Pfam" id="PF00512">
    <property type="entry name" value="HisKA"/>
    <property type="match status" value="1"/>
</dbReference>
<dbReference type="PROSITE" id="PS50885">
    <property type="entry name" value="HAMP"/>
    <property type="match status" value="1"/>
</dbReference>
<feature type="non-terminal residue" evidence="26">
    <location>
        <position position="451"/>
    </location>
</feature>
<comment type="cofactor">
    <cofactor evidence="2">
        <name>Mn(2+)</name>
        <dbReference type="ChEBI" id="CHEBI:29035"/>
    </cofactor>
</comment>
<keyword evidence="6" id="KW-1003">Cell membrane</keyword>
<evidence type="ECO:0000256" key="18">
    <source>
        <dbReference type="ARBA" id="ARBA00023016"/>
    </source>
</evidence>
<keyword evidence="8" id="KW-0808">Transferase</keyword>
<keyword evidence="17" id="KW-0902">Two-component regulatory system</keyword>
<dbReference type="PANTHER" id="PTHR44936:SF9">
    <property type="entry name" value="SENSOR PROTEIN CREC"/>
    <property type="match status" value="1"/>
</dbReference>
<feature type="domain" description="HAMP" evidence="25">
    <location>
        <begin position="181"/>
        <end position="233"/>
    </location>
</feature>
<comment type="cofactor">
    <cofactor evidence="3">
        <name>Mg(2+)</name>
        <dbReference type="ChEBI" id="CHEBI:18420"/>
    </cofactor>
</comment>
<comment type="caution">
    <text evidence="26">The sequence shown here is derived from an EMBL/GenBank/DDBJ whole genome shotgun (WGS) entry which is preliminary data.</text>
</comment>
<protein>
    <recommendedName>
        <fullName evidence="21">Signal transduction histidine-protein kinase/phosphatase MprB</fullName>
        <ecNumber evidence="5">2.7.13.3</ecNumber>
    </recommendedName>
    <alternativeName>
        <fullName evidence="22">Mycobacterial persistence regulator B</fullName>
    </alternativeName>
</protein>
<feature type="transmembrane region" description="Helical" evidence="23">
    <location>
        <begin position="18"/>
        <end position="41"/>
    </location>
</feature>
<organism evidence="26 27">
    <name type="scientific">Actinomadura logoneensis</name>
    <dbReference type="NCBI Taxonomy" id="2293572"/>
    <lineage>
        <taxon>Bacteria</taxon>
        <taxon>Bacillati</taxon>
        <taxon>Actinomycetota</taxon>
        <taxon>Actinomycetes</taxon>
        <taxon>Streptosporangiales</taxon>
        <taxon>Thermomonosporaceae</taxon>
        <taxon>Actinomadura</taxon>
    </lineage>
</organism>